<feature type="domain" description="Phosphatidic acid phosphatase type 2/haloperoxidase" evidence="2">
    <location>
        <begin position="67"/>
        <end position="145"/>
    </location>
</feature>
<dbReference type="SUPFAM" id="SSF48317">
    <property type="entry name" value="Acid phosphatase/Vanadium-dependent haloperoxidase"/>
    <property type="match status" value="1"/>
</dbReference>
<dbReference type="InterPro" id="IPR000326">
    <property type="entry name" value="PAP2/HPO"/>
</dbReference>
<dbReference type="Proteomes" id="UP000503278">
    <property type="component" value="Chromosome"/>
</dbReference>
<keyword evidence="1" id="KW-1133">Transmembrane helix</keyword>
<name>A0A7L5E0Z0_9SPHI</name>
<feature type="transmembrane region" description="Helical" evidence="1">
    <location>
        <begin position="127"/>
        <end position="150"/>
    </location>
</feature>
<dbReference type="AlphaFoldDB" id="A0A7L5E0Z0"/>
<reference evidence="3 4" key="1">
    <citation type="submission" date="2020-04" db="EMBL/GenBank/DDBJ databases">
        <title>Genome sequencing of novel species.</title>
        <authorList>
            <person name="Heo J."/>
            <person name="Kim S.-J."/>
            <person name="Kim J.-S."/>
            <person name="Hong S.-B."/>
            <person name="Kwon S.-W."/>
        </authorList>
    </citation>
    <scope>NUCLEOTIDE SEQUENCE [LARGE SCALE GENOMIC DNA]</scope>
    <source>
        <strain evidence="3 4">F39-2</strain>
    </source>
</reference>
<feature type="transmembrane region" description="Helical" evidence="1">
    <location>
        <begin position="21"/>
        <end position="41"/>
    </location>
</feature>
<gene>
    <name evidence="3" type="ORF">HH214_09245</name>
</gene>
<evidence type="ECO:0000313" key="3">
    <source>
        <dbReference type="EMBL" id="QJD96047.1"/>
    </source>
</evidence>
<accession>A0A7L5E0Z0</accession>
<dbReference type="InterPro" id="IPR036938">
    <property type="entry name" value="PAP2/HPO_sf"/>
</dbReference>
<keyword evidence="1" id="KW-0472">Membrane</keyword>
<dbReference type="EMBL" id="CP051682">
    <property type="protein sequence ID" value="QJD96047.1"/>
    <property type="molecule type" value="Genomic_DNA"/>
</dbReference>
<dbReference type="Pfam" id="PF01569">
    <property type="entry name" value="PAP2"/>
    <property type="match status" value="1"/>
</dbReference>
<evidence type="ECO:0000256" key="1">
    <source>
        <dbReference type="SAM" id="Phobius"/>
    </source>
</evidence>
<protein>
    <submittedName>
        <fullName evidence="3">Phosphatase PAP2 family protein</fullName>
    </submittedName>
</protein>
<sequence>MQWLTGPVLLPSILTLILSRRFPSGWTTVLCALIFAFYLHLPLRYKFFPSQQSPSAAMGTQLAPLLIRGQSSTRSFPSAHALGIAVLGTGLAWLYRNNKRMQRTLAVTTMGLAYLSIFNGLSFPADVLISLLLGVAVTIFVIAFYGPIIIRWYQRRGELIQDILVAMLRTISISLIMIQLQEGIHL</sequence>
<evidence type="ECO:0000259" key="2">
    <source>
        <dbReference type="Pfam" id="PF01569"/>
    </source>
</evidence>
<evidence type="ECO:0000313" key="4">
    <source>
        <dbReference type="Proteomes" id="UP000503278"/>
    </source>
</evidence>
<keyword evidence="4" id="KW-1185">Reference proteome</keyword>
<dbReference type="RefSeq" id="WP_169607120.1">
    <property type="nucleotide sequence ID" value="NZ_CP051682.1"/>
</dbReference>
<dbReference type="Gene3D" id="1.20.144.10">
    <property type="entry name" value="Phosphatidic acid phosphatase type 2/haloperoxidase"/>
    <property type="match status" value="1"/>
</dbReference>
<feature type="transmembrane region" description="Helical" evidence="1">
    <location>
        <begin position="76"/>
        <end position="95"/>
    </location>
</feature>
<feature type="transmembrane region" description="Helical" evidence="1">
    <location>
        <begin position="104"/>
        <end position="121"/>
    </location>
</feature>
<proteinExistence type="predicted"/>
<dbReference type="KEGG" id="mrob:HH214_09245"/>
<organism evidence="3 4">
    <name type="scientific">Mucilaginibacter robiniae</name>
    <dbReference type="NCBI Taxonomy" id="2728022"/>
    <lineage>
        <taxon>Bacteria</taxon>
        <taxon>Pseudomonadati</taxon>
        <taxon>Bacteroidota</taxon>
        <taxon>Sphingobacteriia</taxon>
        <taxon>Sphingobacteriales</taxon>
        <taxon>Sphingobacteriaceae</taxon>
        <taxon>Mucilaginibacter</taxon>
    </lineage>
</organism>
<keyword evidence="1" id="KW-0812">Transmembrane</keyword>